<evidence type="ECO:0000313" key="1">
    <source>
        <dbReference type="EMBL" id="EMS53477.1"/>
    </source>
</evidence>
<sequence>MHGRLHPASISTRAAATPGGARAAAVVHGAGVGRRSVGRRDGRLRPSFALPSIHPSDQSARPRLRPLTHALVSGYLLGLLAGDLTITNPSAGYQALL</sequence>
<dbReference type="EMBL" id="KD194273">
    <property type="protein sequence ID" value="EMS53477.1"/>
    <property type="molecule type" value="Genomic_DNA"/>
</dbReference>
<name>M7Z0P0_TRIUA</name>
<proteinExistence type="predicted"/>
<organism evidence="1">
    <name type="scientific">Triticum urartu</name>
    <name type="common">Red wild einkorn</name>
    <name type="synonym">Crithodium urartu</name>
    <dbReference type="NCBI Taxonomy" id="4572"/>
    <lineage>
        <taxon>Eukaryota</taxon>
        <taxon>Viridiplantae</taxon>
        <taxon>Streptophyta</taxon>
        <taxon>Embryophyta</taxon>
        <taxon>Tracheophyta</taxon>
        <taxon>Spermatophyta</taxon>
        <taxon>Magnoliopsida</taxon>
        <taxon>Liliopsida</taxon>
        <taxon>Poales</taxon>
        <taxon>Poaceae</taxon>
        <taxon>BOP clade</taxon>
        <taxon>Pooideae</taxon>
        <taxon>Triticodae</taxon>
        <taxon>Triticeae</taxon>
        <taxon>Triticinae</taxon>
        <taxon>Triticum</taxon>
    </lineage>
</organism>
<reference evidence="1" key="1">
    <citation type="journal article" date="2013" name="Nature">
        <title>Draft genome of the wheat A-genome progenitor Triticum urartu.</title>
        <authorList>
            <person name="Ling H.Q."/>
            <person name="Zhao S."/>
            <person name="Liu D."/>
            <person name="Wang J."/>
            <person name="Sun H."/>
            <person name="Zhang C."/>
            <person name="Fan H."/>
            <person name="Li D."/>
            <person name="Dong L."/>
            <person name="Tao Y."/>
            <person name="Gao C."/>
            <person name="Wu H."/>
            <person name="Li Y."/>
            <person name="Cui Y."/>
            <person name="Guo X."/>
            <person name="Zheng S."/>
            <person name="Wang B."/>
            <person name="Yu K."/>
            <person name="Liang Q."/>
            <person name="Yang W."/>
            <person name="Lou X."/>
            <person name="Chen J."/>
            <person name="Feng M."/>
            <person name="Jian J."/>
            <person name="Zhang X."/>
            <person name="Luo G."/>
            <person name="Jiang Y."/>
            <person name="Liu J."/>
            <person name="Wang Z."/>
            <person name="Sha Y."/>
            <person name="Zhang B."/>
            <person name="Wu H."/>
            <person name="Tang D."/>
            <person name="Shen Q."/>
            <person name="Xue P."/>
            <person name="Zou S."/>
            <person name="Wang X."/>
            <person name="Liu X."/>
            <person name="Wang F."/>
            <person name="Yang Y."/>
            <person name="An X."/>
            <person name="Dong Z."/>
            <person name="Zhang K."/>
            <person name="Zhang X."/>
            <person name="Luo M.C."/>
            <person name="Dvorak J."/>
            <person name="Tong Y."/>
            <person name="Wang J."/>
            <person name="Yang H."/>
            <person name="Li Z."/>
            <person name="Wang D."/>
            <person name="Zhang A."/>
            <person name="Wang J."/>
        </authorList>
    </citation>
    <scope>NUCLEOTIDE SEQUENCE</scope>
</reference>
<gene>
    <name evidence="1" type="ORF">TRIUR3_00676</name>
</gene>
<protein>
    <submittedName>
        <fullName evidence="1">Uncharacterized protein</fullName>
    </submittedName>
</protein>
<accession>M7Z0P0</accession>
<dbReference type="AlphaFoldDB" id="M7Z0P0"/>